<dbReference type="RefSeq" id="WP_245504489.1">
    <property type="nucleotide sequence ID" value="NZ_SMAI01000001.1"/>
</dbReference>
<accession>A0A4R3M5S2</accession>
<sequence>MTLEVQAWILQAFLVFCRVGACMMLMPGFSSPRLPMQVRLFFAIALSLAMLPAVAPALATMPETGTVGGLLSALGAELTTGALLGLLARIFFMALQTLLAAVAQLIGFTGMGGVIAEEEPAPEIATLIGLTATTLIFISGLHWQLLRGIADSYSQIPPGLWMRPGGMLTAAVDQASATFILALRITSPFFLYAVIVNFAVGLTNKLVPQIPVYFIAMPFVTAGGMLLLYLTIGEMLAGFLAAFAGWAEHG</sequence>
<evidence type="ECO:0000256" key="6">
    <source>
        <dbReference type="ARBA" id="ARBA00023136"/>
    </source>
</evidence>
<keyword evidence="6 7" id="KW-0472">Membrane</keyword>
<evidence type="ECO:0000256" key="5">
    <source>
        <dbReference type="ARBA" id="ARBA00022989"/>
    </source>
</evidence>
<proteinExistence type="inferred from homology"/>
<feature type="transmembrane region" description="Helical" evidence="7">
    <location>
        <begin position="98"/>
        <end position="116"/>
    </location>
</feature>
<feature type="transmembrane region" description="Helical" evidence="7">
    <location>
        <begin position="122"/>
        <end position="143"/>
    </location>
</feature>
<dbReference type="Proteomes" id="UP000294664">
    <property type="component" value="Unassembled WGS sequence"/>
</dbReference>
<dbReference type="InterPro" id="IPR002010">
    <property type="entry name" value="T3SS_IM_R"/>
</dbReference>
<dbReference type="PANTHER" id="PTHR30065:SF1">
    <property type="entry name" value="SURFACE PRESENTATION OF ANTIGENS PROTEIN SPAR"/>
    <property type="match status" value="1"/>
</dbReference>
<feature type="transmembrane region" description="Helical" evidence="7">
    <location>
        <begin position="219"/>
        <end position="247"/>
    </location>
</feature>
<feature type="transmembrane region" description="Helical" evidence="7">
    <location>
        <begin position="70"/>
        <end position="91"/>
    </location>
</feature>
<keyword evidence="9" id="KW-1185">Reference proteome</keyword>
<dbReference type="AlphaFoldDB" id="A0A4R3M5S2"/>
<evidence type="ECO:0000256" key="3">
    <source>
        <dbReference type="ARBA" id="ARBA00022475"/>
    </source>
</evidence>
<protein>
    <submittedName>
        <fullName evidence="8">Flagellar biosynthetic protein FliR</fullName>
    </submittedName>
</protein>
<dbReference type="GO" id="GO:0005886">
    <property type="term" value="C:plasma membrane"/>
    <property type="evidence" value="ECO:0007669"/>
    <property type="project" value="UniProtKB-SubCell"/>
</dbReference>
<dbReference type="GO" id="GO:0006605">
    <property type="term" value="P:protein targeting"/>
    <property type="evidence" value="ECO:0007669"/>
    <property type="project" value="InterPro"/>
</dbReference>
<keyword evidence="8" id="KW-0966">Cell projection</keyword>
<feature type="transmembrane region" description="Helical" evidence="7">
    <location>
        <begin position="189"/>
        <end position="207"/>
    </location>
</feature>
<keyword evidence="4 7" id="KW-0812">Transmembrane</keyword>
<evidence type="ECO:0000313" key="9">
    <source>
        <dbReference type="Proteomes" id="UP000294664"/>
    </source>
</evidence>
<dbReference type="PANTHER" id="PTHR30065">
    <property type="entry name" value="FLAGELLAR BIOSYNTHETIC PROTEIN FLIR"/>
    <property type="match status" value="1"/>
</dbReference>
<dbReference type="EMBL" id="SMAI01000001">
    <property type="protein sequence ID" value="TCT07953.1"/>
    <property type="molecule type" value="Genomic_DNA"/>
</dbReference>
<keyword evidence="8" id="KW-0969">Cilium</keyword>
<feature type="transmembrane region" description="Helical" evidence="7">
    <location>
        <begin position="6"/>
        <end position="26"/>
    </location>
</feature>
<comment type="caution">
    <text evidence="8">The sequence shown here is derived from an EMBL/GenBank/DDBJ whole genome shotgun (WGS) entry which is preliminary data.</text>
</comment>
<comment type="similarity">
    <text evidence="2">Belongs to the FliR/MopE/SpaR family.</text>
</comment>
<dbReference type="PRINTS" id="PR00953">
    <property type="entry name" value="TYPE3IMRPROT"/>
</dbReference>
<evidence type="ECO:0000256" key="1">
    <source>
        <dbReference type="ARBA" id="ARBA00004651"/>
    </source>
</evidence>
<evidence type="ECO:0000313" key="8">
    <source>
        <dbReference type="EMBL" id="TCT07953.1"/>
    </source>
</evidence>
<feature type="transmembrane region" description="Helical" evidence="7">
    <location>
        <begin position="38"/>
        <end position="58"/>
    </location>
</feature>
<gene>
    <name evidence="8" type="ORF">EDC64_101472</name>
</gene>
<evidence type="ECO:0000256" key="7">
    <source>
        <dbReference type="SAM" id="Phobius"/>
    </source>
</evidence>
<reference evidence="8 9" key="1">
    <citation type="submission" date="2019-03" db="EMBL/GenBank/DDBJ databases">
        <title>Genomic Encyclopedia of Type Strains, Phase IV (KMG-IV): sequencing the most valuable type-strain genomes for metagenomic binning, comparative biology and taxonomic classification.</title>
        <authorList>
            <person name="Goeker M."/>
        </authorList>
    </citation>
    <scope>NUCLEOTIDE SEQUENCE [LARGE SCALE GENOMIC DNA]</scope>
    <source>
        <strain evidence="8 9">DSM 9035</strain>
    </source>
</reference>
<keyword evidence="8" id="KW-0282">Flagellum</keyword>
<dbReference type="Pfam" id="PF01311">
    <property type="entry name" value="Bac_export_1"/>
    <property type="match status" value="1"/>
</dbReference>
<keyword evidence="5 7" id="KW-1133">Transmembrane helix</keyword>
<evidence type="ECO:0000256" key="2">
    <source>
        <dbReference type="ARBA" id="ARBA00009772"/>
    </source>
</evidence>
<comment type="subcellular location">
    <subcellularLocation>
        <location evidence="1">Cell membrane</location>
        <topology evidence="1">Multi-pass membrane protein</topology>
    </subcellularLocation>
</comment>
<name>A0A4R3M5S2_9HYPH</name>
<organism evidence="8 9">
    <name type="scientific">Aquabacter spiritensis</name>
    <dbReference type="NCBI Taxonomy" id="933073"/>
    <lineage>
        <taxon>Bacteria</taxon>
        <taxon>Pseudomonadati</taxon>
        <taxon>Pseudomonadota</taxon>
        <taxon>Alphaproteobacteria</taxon>
        <taxon>Hyphomicrobiales</taxon>
        <taxon>Xanthobacteraceae</taxon>
        <taxon>Aquabacter</taxon>
    </lineage>
</organism>
<keyword evidence="3" id="KW-1003">Cell membrane</keyword>
<evidence type="ECO:0000256" key="4">
    <source>
        <dbReference type="ARBA" id="ARBA00022692"/>
    </source>
</evidence>